<evidence type="ECO:0000313" key="1">
    <source>
        <dbReference type="EMBL" id="AFH48829.1"/>
    </source>
</evidence>
<dbReference type="HOGENOM" id="CLU_2302042_0_0_10"/>
<proteinExistence type="predicted"/>
<accession>I0AIM2</accession>
<name>I0AIM2_IGNAJ</name>
<evidence type="ECO:0000313" key="2">
    <source>
        <dbReference type="Proteomes" id="UP000007394"/>
    </source>
</evidence>
<dbReference type="KEGG" id="ial:IALB_1118"/>
<organism evidence="1 2">
    <name type="scientific">Ignavibacterium album (strain DSM 19864 / JCM 16511 / NBRC 101810 / Mat9-16)</name>
    <dbReference type="NCBI Taxonomy" id="945713"/>
    <lineage>
        <taxon>Bacteria</taxon>
        <taxon>Pseudomonadati</taxon>
        <taxon>Ignavibacteriota</taxon>
        <taxon>Ignavibacteria</taxon>
        <taxon>Ignavibacteriales</taxon>
        <taxon>Ignavibacteriaceae</taxon>
        <taxon>Ignavibacterium</taxon>
    </lineage>
</organism>
<dbReference type="RefSeq" id="WP_014559984.1">
    <property type="nucleotide sequence ID" value="NC_017464.1"/>
</dbReference>
<dbReference type="AlphaFoldDB" id="I0AIM2"/>
<dbReference type="Proteomes" id="UP000007394">
    <property type="component" value="Chromosome"/>
</dbReference>
<sequence>MKRINKILSLKRSFLLIAIYILFFLFLNAGKELLHNHKPDIYEHDDCPVLILSQILSSGILYHFELQNDFIVESSLKSPQIFVLLQSNYRTVSLRGPPII</sequence>
<keyword evidence="2" id="KW-1185">Reference proteome</keyword>
<protein>
    <submittedName>
        <fullName evidence="1">Uncharacterized protein</fullName>
    </submittedName>
</protein>
<dbReference type="STRING" id="945713.IALB_1118"/>
<reference evidence="1 2" key="1">
    <citation type="journal article" date="2012" name="Front. Microbiol.">
        <title>Complete genome of Ignavibacterium album, a metabolically versatile, flagellated, facultative anaerobe from the phylum Chlorobi.</title>
        <authorList>
            <person name="Liu Z."/>
            <person name="Frigaard N.-U."/>
            <person name="Vogl K."/>
            <person name="Iino T."/>
            <person name="Ohkuma M."/>
            <person name="Overmann J."/>
            <person name="Bryant D.A."/>
        </authorList>
    </citation>
    <scope>NUCLEOTIDE SEQUENCE [LARGE SCALE GENOMIC DNA]</scope>
    <source>
        <strain evidence="2">DSM 19864 / JCM 16511 / NBRC 101810 / Mat9-16</strain>
    </source>
</reference>
<dbReference type="EMBL" id="CP003418">
    <property type="protein sequence ID" value="AFH48829.1"/>
    <property type="molecule type" value="Genomic_DNA"/>
</dbReference>
<gene>
    <name evidence="1" type="ordered locus">IALB_1118</name>
</gene>